<evidence type="ECO:0000259" key="3">
    <source>
        <dbReference type="Pfam" id="PF02784"/>
    </source>
</evidence>
<keyword evidence="5" id="KW-1185">Reference proteome</keyword>
<gene>
    <name evidence="4" type="ORF">D6D85_15985</name>
</gene>
<dbReference type="SUPFAM" id="SSF51419">
    <property type="entry name" value="PLP-binding barrel"/>
    <property type="match status" value="1"/>
</dbReference>
<reference evidence="4 5" key="1">
    <citation type="submission" date="2018-10" db="EMBL/GenBank/DDBJ databases">
        <title>Co-occurring genomic capacity for anaerobic methane metabolism and dissimilatory sulfite reduction discovered in the Korarchaeota.</title>
        <authorList>
            <person name="Mckay L.J."/>
            <person name="Dlakic M."/>
            <person name="Fields M.W."/>
            <person name="Delmont T.O."/>
            <person name="Eren A.M."/>
            <person name="Jay Z.J."/>
            <person name="Klingelsmith K.B."/>
            <person name="Rusch D.B."/>
            <person name="Inskeep W.P."/>
        </authorList>
    </citation>
    <scope>NUCLEOTIDE SEQUENCE [LARGE SCALE GENOMIC DNA]</scope>
    <source>
        <strain evidence="4 5">MDKW</strain>
    </source>
</reference>
<dbReference type="GO" id="GO:0008836">
    <property type="term" value="F:diaminopimelate decarboxylase activity"/>
    <property type="evidence" value="ECO:0007669"/>
    <property type="project" value="TreeGrafter"/>
</dbReference>
<protein>
    <submittedName>
        <fullName evidence="4">Decarboxylase</fullName>
    </submittedName>
</protein>
<dbReference type="SUPFAM" id="SSF50621">
    <property type="entry name" value="Alanine racemase C-terminal domain-like"/>
    <property type="match status" value="1"/>
</dbReference>
<dbReference type="Pfam" id="PF02784">
    <property type="entry name" value="Orn_Arg_deC_N"/>
    <property type="match status" value="1"/>
</dbReference>
<comment type="cofactor">
    <cofactor evidence="1">
        <name>pyridoxal 5'-phosphate</name>
        <dbReference type="ChEBI" id="CHEBI:597326"/>
    </cofactor>
</comment>
<accession>A0A429GC57</accession>
<dbReference type="PANTHER" id="PTHR43727">
    <property type="entry name" value="DIAMINOPIMELATE DECARBOXYLASE"/>
    <property type="match status" value="1"/>
</dbReference>
<dbReference type="PANTHER" id="PTHR43727:SF2">
    <property type="entry name" value="GROUP IV DECARBOXYLASE"/>
    <property type="match status" value="1"/>
</dbReference>
<sequence>MLCFGCIEQGGDCGGCLMARFLMSRRKVLEQYEIIRRMVDILAYNYKTNPIVWSILRETDSLVAISSIGSLKGDYDRVVYFLQGEKKEEVDRILESGVRRFVVDNIPELRRFLNIVEERKDKIDLFVRIKMKEHTVYTGKYFVYGIDWKKLNEILPELRKNKNIENLGIHFHRKTQNVGEWDLIKDFSDAVDRKLFDIIDIVNIGGGIPVEYRNSSPKIDLILSKIREFKEFLGEIKLMAEPGRFIAGPSVVLEAEVVNVYDDTAVLDCSIFNAYIDTYLLNIRLPVLGEKENGIRYTLKGRSPDSLDIFRYSVYLDRELRIGDKIYFLNAGAYNFHTEFNDMPKIETVIVDDFRSIGIDL</sequence>
<name>A0A429GC57_9CREN</name>
<dbReference type="AlphaFoldDB" id="A0A429GC57"/>
<dbReference type="InterPro" id="IPR022644">
    <property type="entry name" value="De-COase2_N"/>
</dbReference>
<dbReference type="InterPro" id="IPR029066">
    <property type="entry name" value="PLP-binding_barrel"/>
</dbReference>
<dbReference type="GO" id="GO:0009089">
    <property type="term" value="P:lysine biosynthetic process via diaminopimelate"/>
    <property type="evidence" value="ECO:0007669"/>
    <property type="project" value="TreeGrafter"/>
</dbReference>
<organism evidence="4 5">
    <name type="scientific">Candidatus Methanodesulfokora washburnensis</name>
    <dbReference type="NCBI Taxonomy" id="2478471"/>
    <lineage>
        <taxon>Archaea</taxon>
        <taxon>Thermoproteota</taxon>
        <taxon>Candidatus Korarchaeia</taxon>
        <taxon>Candidatus Korarchaeia incertae sedis</taxon>
        <taxon>Candidatus Methanodesulfokora</taxon>
    </lineage>
</organism>
<evidence type="ECO:0000256" key="2">
    <source>
        <dbReference type="ARBA" id="ARBA00022898"/>
    </source>
</evidence>
<evidence type="ECO:0000313" key="4">
    <source>
        <dbReference type="EMBL" id="RSN71420.1"/>
    </source>
</evidence>
<evidence type="ECO:0000313" key="5">
    <source>
        <dbReference type="Proteomes" id="UP000277582"/>
    </source>
</evidence>
<comment type="caution">
    <text evidence="4">The sequence shown here is derived from an EMBL/GenBank/DDBJ whole genome shotgun (WGS) entry which is preliminary data.</text>
</comment>
<dbReference type="Gene3D" id="2.40.37.10">
    <property type="entry name" value="Lyase, Ornithine Decarboxylase, Chain A, domain 1"/>
    <property type="match status" value="1"/>
</dbReference>
<dbReference type="Gene3D" id="3.20.20.10">
    <property type="entry name" value="Alanine racemase"/>
    <property type="match status" value="1"/>
</dbReference>
<dbReference type="Proteomes" id="UP000277582">
    <property type="component" value="Unassembled WGS sequence"/>
</dbReference>
<keyword evidence="2" id="KW-0663">Pyridoxal phosphate</keyword>
<evidence type="ECO:0000256" key="1">
    <source>
        <dbReference type="ARBA" id="ARBA00001933"/>
    </source>
</evidence>
<dbReference type="EMBL" id="RCOS01000175">
    <property type="protein sequence ID" value="RSN71420.1"/>
    <property type="molecule type" value="Genomic_DNA"/>
</dbReference>
<dbReference type="InterPro" id="IPR009006">
    <property type="entry name" value="Ala_racemase/Decarboxylase_C"/>
</dbReference>
<proteinExistence type="predicted"/>
<feature type="domain" description="Orn/DAP/Arg decarboxylase 2 N-terminal" evidence="3">
    <location>
        <begin position="67"/>
        <end position="247"/>
    </location>
</feature>